<reference evidence="1" key="1">
    <citation type="submission" date="2023-10" db="EMBL/GenBank/DDBJ databases">
        <authorList>
            <person name="Chen Y."/>
            <person name="Shah S."/>
            <person name="Dougan E. K."/>
            <person name="Thang M."/>
            <person name="Chan C."/>
        </authorList>
    </citation>
    <scope>NUCLEOTIDE SEQUENCE [LARGE SCALE GENOMIC DNA]</scope>
</reference>
<accession>A0ABN9WE63</accession>
<comment type="caution">
    <text evidence="1">The sequence shown here is derived from an EMBL/GenBank/DDBJ whole genome shotgun (WGS) entry which is preliminary data.</text>
</comment>
<sequence>MEYYWKFAVTKRPCWSHEAHKSMDVALKAADLQQFWLVNLIRLDVRQGPHDDDARLHQVREHMAHYLKRTQHNMAPLFSDLCVEIAGGFERKGMVFDPAEPLDQQV</sequence>
<keyword evidence="2" id="KW-1185">Reference proteome</keyword>
<dbReference type="Proteomes" id="UP001189429">
    <property type="component" value="Unassembled WGS sequence"/>
</dbReference>
<dbReference type="EMBL" id="CAUYUJ010018571">
    <property type="protein sequence ID" value="CAK0884651.1"/>
    <property type="molecule type" value="Genomic_DNA"/>
</dbReference>
<name>A0ABN9WE63_9DINO</name>
<organism evidence="1 2">
    <name type="scientific">Prorocentrum cordatum</name>
    <dbReference type="NCBI Taxonomy" id="2364126"/>
    <lineage>
        <taxon>Eukaryota</taxon>
        <taxon>Sar</taxon>
        <taxon>Alveolata</taxon>
        <taxon>Dinophyceae</taxon>
        <taxon>Prorocentrales</taxon>
        <taxon>Prorocentraceae</taxon>
        <taxon>Prorocentrum</taxon>
    </lineage>
</organism>
<evidence type="ECO:0000313" key="1">
    <source>
        <dbReference type="EMBL" id="CAK0884651.1"/>
    </source>
</evidence>
<protein>
    <submittedName>
        <fullName evidence="1">Uncharacterized protein</fullName>
    </submittedName>
</protein>
<proteinExistence type="predicted"/>
<gene>
    <name evidence="1" type="ORF">PCOR1329_LOCUS66499</name>
</gene>
<evidence type="ECO:0000313" key="2">
    <source>
        <dbReference type="Proteomes" id="UP001189429"/>
    </source>
</evidence>